<sequence>ALESLRLGTRVLAFYDREDNYWHERVLVGRITPTRWVVVTPHFDIYGDDFSEALRLCLVGPLGGLPTKLPGQVLRMDWDRFRRNEEQLLSERKELACEIRREEGLPEEPLALAPLPAPEGYVAERVDPGAGLRWVVLEFRAGDEPGDELPAGTTPVCTSGYGVIVELAVGTKLAVGSHGALEGTATPRYRLWGEVYADRLREHEAGLFAILEPQLGLMSARYSGGRNGGMEAPWPVPNFRVGLLLAFNQRPLYSRSVAKDQRLLEGIASLNELGWQGRFAPSRAPLTAAQRAAARRLATTYGEWSPPAIGAGKVVLLEILRAGLQSKLGTGRGLLRSPVEAATLVRDAGAPRAMDPKLGGLGYDCGYAMGELLFSGVIEASSEP</sequence>
<name>A0ABN9V2G3_9DINO</name>
<accession>A0ABN9V2G3</accession>
<evidence type="ECO:0000313" key="1">
    <source>
        <dbReference type="EMBL" id="CAK0865954.1"/>
    </source>
</evidence>
<feature type="non-terminal residue" evidence="1">
    <location>
        <position position="1"/>
    </location>
</feature>
<protein>
    <submittedName>
        <fullName evidence="1">Uncharacterized protein</fullName>
    </submittedName>
</protein>
<organism evidence="1 2">
    <name type="scientific">Prorocentrum cordatum</name>
    <dbReference type="NCBI Taxonomy" id="2364126"/>
    <lineage>
        <taxon>Eukaryota</taxon>
        <taxon>Sar</taxon>
        <taxon>Alveolata</taxon>
        <taxon>Dinophyceae</taxon>
        <taxon>Prorocentrales</taxon>
        <taxon>Prorocentraceae</taxon>
        <taxon>Prorocentrum</taxon>
    </lineage>
</organism>
<keyword evidence="2" id="KW-1185">Reference proteome</keyword>
<gene>
    <name evidence="1" type="ORF">PCOR1329_LOCUS53335</name>
</gene>
<feature type="non-terminal residue" evidence="1">
    <location>
        <position position="384"/>
    </location>
</feature>
<evidence type="ECO:0000313" key="2">
    <source>
        <dbReference type="Proteomes" id="UP001189429"/>
    </source>
</evidence>
<proteinExistence type="predicted"/>
<reference evidence="1" key="1">
    <citation type="submission" date="2023-10" db="EMBL/GenBank/DDBJ databases">
        <authorList>
            <person name="Chen Y."/>
            <person name="Shah S."/>
            <person name="Dougan E. K."/>
            <person name="Thang M."/>
            <person name="Chan C."/>
        </authorList>
    </citation>
    <scope>NUCLEOTIDE SEQUENCE [LARGE SCALE GENOMIC DNA]</scope>
</reference>
<dbReference type="EMBL" id="CAUYUJ010016502">
    <property type="protein sequence ID" value="CAK0865954.1"/>
    <property type="molecule type" value="Genomic_DNA"/>
</dbReference>
<dbReference type="Proteomes" id="UP001189429">
    <property type="component" value="Unassembled WGS sequence"/>
</dbReference>
<comment type="caution">
    <text evidence="1">The sequence shown here is derived from an EMBL/GenBank/DDBJ whole genome shotgun (WGS) entry which is preliminary data.</text>
</comment>